<dbReference type="InterPro" id="IPR001279">
    <property type="entry name" value="Metallo-B-lactamas"/>
</dbReference>
<dbReference type="GO" id="GO:0005847">
    <property type="term" value="C:mRNA cleavage and polyadenylation specificity factor complex"/>
    <property type="evidence" value="ECO:0007669"/>
    <property type="project" value="InterPro"/>
</dbReference>
<dbReference type="InterPro" id="IPR027075">
    <property type="entry name" value="CPSF2"/>
</dbReference>
<gene>
    <name evidence="8" type="primary">LOC115216464</name>
</gene>
<dbReference type="SUPFAM" id="SSF56281">
    <property type="entry name" value="Metallo-hydrolase/oxidoreductase"/>
    <property type="match status" value="1"/>
</dbReference>
<reference evidence="8" key="1">
    <citation type="submission" date="2025-08" db="UniProtKB">
        <authorList>
            <consortium name="RefSeq"/>
        </authorList>
    </citation>
    <scope>IDENTIFICATION</scope>
</reference>
<dbReference type="InterPro" id="IPR022712">
    <property type="entry name" value="Beta_Casp"/>
</dbReference>
<dbReference type="Gene3D" id="3.60.15.10">
    <property type="entry name" value="Ribonuclease Z/Hydroxyacylglutathione hydrolase-like"/>
    <property type="match status" value="1"/>
</dbReference>
<dbReference type="Pfam" id="PF13299">
    <property type="entry name" value="CPSF100_C"/>
    <property type="match status" value="1"/>
</dbReference>
<dbReference type="PANTHER" id="PTHR45922:SF1">
    <property type="entry name" value="CLEAVAGE AND POLYADENYLATION SPECIFICITY FACTOR SUBUNIT 2"/>
    <property type="match status" value="1"/>
</dbReference>
<protein>
    <recommendedName>
        <fullName evidence="6">Cleavage and polyadenylation specificity factor subunit 2</fullName>
    </recommendedName>
    <alternativeName>
        <fullName evidence="6">Cleavage and polyadenylation specificity factor 100 kDa subunit</fullName>
    </alternativeName>
</protein>
<evidence type="ECO:0000256" key="6">
    <source>
        <dbReference type="RuleBase" id="RU365006"/>
    </source>
</evidence>
<dbReference type="PANTHER" id="PTHR45922">
    <property type="entry name" value="CLEAVAGE AND POLYADENYLATION SPECIFICITY FACTOR SUBUNIT 2"/>
    <property type="match status" value="1"/>
</dbReference>
<keyword evidence="5 6" id="KW-0539">Nucleus</keyword>
<dbReference type="Pfam" id="PF07521">
    <property type="entry name" value="RMMBL"/>
    <property type="match status" value="1"/>
</dbReference>
<comment type="subcellular location">
    <subcellularLocation>
        <location evidence="1 6">Nucleus</location>
    </subcellularLocation>
</comment>
<keyword evidence="7" id="KW-1185">Reference proteome</keyword>
<evidence type="ECO:0000256" key="4">
    <source>
        <dbReference type="ARBA" id="ARBA00022884"/>
    </source>
</evidence>
<evidence type="ECO:0000256" key="1">
    <source>
        <dbReference type="ARBA" id="ARBA00004123"/>
    </source>
</evidence>
<dbReference type="FunFam" id="3.60.15.10:FF:000008">
    <property type="entry name" value="Cleavage and polyadenylation specificity factor subunit 2"/>
    <property type="match status" value="1"/>
</dbReference>
<keyword evidence="3 6" id="KW-0507">mRNA processing</keyword>
<evidence type="ECO:0000313" key="8">
    <source>
        <dbReference type="RefSeq" id="XP_029641685.1"/>
    </source>
</evidence>
<keyword evidence="4 6" id="KW-0694">RNA-binding</keyword>
<evidence type="ECO:0000256" key="5">
    <source>
        <dbReference type="ARBA" id="ARBA00023242"/>
    </source>
</evidence>
<evidence type="ECO:0000256" key="3">
    <source>
        <dbReference type="ARBA" id="ARBA00022664"/>
    </source>
</evidence>
<organism evidence="7 8">
    <name type="scientific">Octopus sinensis</name>
    <name type="common">East Asian common octopus</name>
    <dbReference type="NCBI Taxonomy" id="2607531"/>
    <lineage>
        <taxon>Eukaryota</taxon>
        <taxon>Metazoa</taxon>
        <taxon>Spiralia</taxon>
        <taxon>Lophotrochozoa</taxon>
        <taxon>Mollusca</taxon>
        <taxon>Cephalopoda</taxon>
        <taxon>Coleoidea</taxon>
        <taxon>Octopodiformes</taxon>
        <taxon>Octopoda</taxon>
        <taxon>Incirrata</taxon>
        <taxon>Octopodidae</taxon>
        <taxon>Octopus</taxon>
    </lineage>
</organism>
<dbReference type="Pfam" id="PF10996">
    <property type="entry name" value="Beta-Casp"/>
    <property type="match status" value="1"/>
</dbReference>
<proteinExistence type="inferred from homology"/>
<dbReference type="Proteomes" id="UP000515154">
    <property type="component" value="Linkage group LG10"/>
</dbReference>
<dbReference type="AlphaFoldDB" id="A0A6P7STR5"/>
<comment type="similarity">
    <text evidence="2 6">Belongs to the metallo-beta-lactamase superfamily. RNA-metabolizing metallo-beta-lactamase-like family. CPSF2/YSH1 subfamily.</text>
</comment>
<dbReference type="RefSeq" id="XP_029641685.1">
    <property type="nucleotide sequence ID" value="XM_029785825.2"/>
</dbReference>
<dbReference type="Pfam" id="PF16661">
    <property type="entry name" value="Lactamase_B_6"/>
    <property type="match status" value="1"/>
</dbReference>
<evidence type="ECO:0000313" key="7">
    <source>
        <dbReference type="Proteomes" id="UP000515154"/>
    </source>
</evidence>
<evidence type="ECO:0000256" key="2">
    <source>
        <dbReference type="ARBA" id="ARBA00010624"/>
    </source>
</evidence>
<accession>A0A6P7STR5</accession>
<dbReference type="InterPro" id="IPR035639">
    <property type="entry name" value="CPSF2_MBL"/>
</dbReference>
<dbReference type="InterPro" id="IPR036866">
    <property type="entry name" value="RibonucZ/Hydroxyglut_hydro"/>
</dbReference>
<dbReference type="CDD" id="cd16293">
    <property type="entry name" value="CPSF2-like_MBL-fold"/>
    <property type="match status" value="1"/>
</dbReference>
<dbReference type="SMART" id="SM01027">
    <property type="entry name" value="Beta-Casp"/>
    <property type="match status" value="1"/>
</dbReference>
<name>A0A6P7STR5_9MOLL</name>
<dbReference type="KEGG" id="osn:115216464"/>
<sequence length="776" mass="88720">MTSIVKLQVFSGAYDESPPCYLLQVDEFRFLLDCGWNEDFNMTYIRELKRHAHLIDAVLLTYPDHNHLGALPYMVGKCGLTCPVFATIPVYKMGQMFMYDLYQSRHNNEEFNIFTLDDIDAAFDKITQLKYSQTVNLKGKGQGLQITPLPAGHMIGGTIWKIVKDGDEEEIVYAVDYNHKKERHLNGCVLESINRPSLLITDSLNSTYTQSRRRLRDEQLMTTILSTMRNNGNVLVAVDTSGRVLELAQLLDQMWRSPDSGLSTYSLALLNNVSFNVVEFAKSQVEWMSDKIMRAFEDHRNNPFHFKHLKLCHNLAELSKVMEPKVVLASMPDLQCGFARDLFMGWCGNAKNSIILTCRTSIGTLARWLIDHPKDKTVTVEMRRRVKLEGSELEEYLKKKQEKEAEERLKTEQAKREAEDMESSDDSDLDMEVEGSSNVTKAKHDLMMKSDRNSRSGFFKQAKKAYPMFPFYEERLKWDECGEIIRTEDYMILDLPPADEEVTQEKSVPEDEAMQDMSEVPTKCVSSTITLEIHANVKYIDFEGRSDGESIRKIITQIKPRQLILIHGRPDPTESLEEFCLSSGCLSQTRIFAPHVGDIVDATRESHIYQVKLKDYVVSALTFSRARDAELAWIEGQLDLKEAKTDTSARYEPEETEVAAEELEKKKLMDLFKREDNVDAEKEEEEAHVHVPTLEALPSNKQPGHTPVFINEPKLSDLKMFFLQAGIQAEFTAGVLICNNKVAIRKNEAGKLQVEGALCPDYFVIRDLVYQQYAIV</sequence>
<dbReference type="InterPro" id="IPR011108">
    <property type="entry name" value="RMMBL"/>
</dbReference>
<dbReference type="GO" id="GO:0006398">
    <property type="term" value="P:mRNA 3'-end processing by stem-loop binding and cleavage"/>
    <property type="evidence" value="ECO:0007669"/>
    <property type="project" value="InterPro"/>
</dbReference>
<dbReference type="GO" id="GO:0003723">
    <property type="term" value="F:RNA binding"/>
    <property type="evidence" value="ECO:0007669"/>
    <property type="project" value="UniProtKB-KW"/>
</dbReference>
<dbReference type="InterPro" id="IPR025069">
    <property type="entry name" value="Cpsf2_C"/>
</dbReference>